<keyword evidence="7" id="KW-0139">CF(1)</keyword>
<feature type="coiled-coil region" evidence="9">
    <location>
        <begin position="305"/>
        <end position="389"/>
    </location>
</feature>
<evidence type="ECO:0000256" key="5">
    <source>
        <dbReference type="ARBA" id="ARBA00023065"/>
    </source>
</evidence>
<proteinExistence type="inferred from homology"/>
<dbReference type="GO" id="GO:0046933">
    <property type="term" value="F:proton-transporting ATP synthase activity, rotational mechanism"/>
    <property type="evidence" value="ECO:0007669"/>
    <property type="project" value="InterPro"/>
</dbReference>
<dbReference type="SUPFAM" id="SSF52943">
    <property type="entry name" value="ATP synthase (F1-ATPase), gamma subunit"/>
    <property type="match status" value="1"/>
</dbReference>
<feature type="non-terminal residue" evidence="10">
    <location>
        <position position="414"/>
    </location>
</feature>
<evidence type="ECO:0000256" key="9">
    <source>
        <dbReference type="SAM" id="Coils"/>
    </source>
</evidence>
<sequence>EEVERRYNLLMPISSNIDADLCRDTFLKQLFKELDLPEFEKISGDSSGTSWTDSESVMSWPISYRESLSCDSILQKSLPSRGASMRRGTMTRKSLYGSSLLFNLLTKDTGINDELLSSLKKSSLYFMFSRALNRIRIMGRISMNWGHTDYIELPHKLFSWSMDGFFTRCALTDTVYIDVLEKSYTDDQLDWIKFSIDIAETIRHYKYYYSQTFHDQGHKGMMSTLWDQQQLIDFENGMEKMILHSKVSFENIINNSRKASDAWWGFHRKTLVKNCKRRHTETAMRIPIKWRYVRDSLAAMLELEIRKERLPVEALEKEYEEIQKEIHRNLVITHQAMFVYSSIIENYEARINYFNNKLNSASNEWDDKINKLSAQLNKFKQEQVSKTDEIAFMKKRVLEVKELLRNERLSFLDR</sequence>
<evidence type="ECO:0000256" key="2">
    <source>
        <dbReference type="ARBA" id="ARBA00007681"/>
    </source>
</evidence>
<feature type="non-terminal residue" evidence="10">
    <location>
        <position position="1"/>
    </location>
</feature>
<keyword evidence="9" id="KW-0175">Coiled coil</keyword>
<dbReference type="Proteomes" id="UP001200034">
    <property type="component" value="Unassembled WGS sequence"/>
</dbReference>
<dbReference type="InterPro" id="IPR035968">
    <property type="entry name" value="ATP_synth_F1_ATPase_gsu"/>
</dbReference>
<dbReference type="GO" id="GO:0045259">
    <property type="term" value="C:proton-transporting ATP synthase complex"/>
    <property type="evidence" value="ECO:0007669"/>
    <property type="project" value="UniProtKB-KW"/>
</dbReference>
<keyword evidence="6" id="KW-0472">Membrane</keyword>
<evidence type="ECO:0000256" key="4">
    <source>
        <dbReference type="ARBA" id="ARBA00022781"/>
    </source>
</evidence>
<evidence type="ECO:0000313" key="10">
    <source>
        <dbReference type="EMBL" id="KAH8378372.1"/>
    </source>
</evidence>
<keyword evidence="5" id="KW-0406">Ion transport</keyword>
<keyword evidence="4" id="KW-0375">Hydrogen ion transport</keyword>
<dbReference type="EMBL" id="JAJJHW010001127">
    <property type="protein sequence ID" value="KAH8378372.1"/>
    <property type="molecule type" value="Genomic_DNA"/>
</dbReference>
<evidence type="ECO:0000256" key="7">
    <source>
        <dbReference type="ARBA" id="ARBA00023196"/>
    </source>
</evidence>
<evidence type="ECO:0000313" key="11">
    <source>
        <dbReference type="Proteomes" id="UP001200034"/>
    </source>
</evidence>
<comment type="subcellular location">
    <subcellularLocation>
        <location evidence="1">Membrane</location>
        <topology evidence="1">Peripheral membrane protein</topology>
    </subcellularLocation>
</comment>
<keyword evidence="11" id="KW-1185">Reference proteome</keyword>
<keyword evidence="3" id="KW-0813">Transport</keyword>
<name>A0AAD4K7G1_9MUSC</name>
<evidence type="ECO:0000256" key="1">
    <source>
        <dbReference type="ARBA" id="ARBA00004170"/>
    </source>
</evidence>
<evidence type="ECO:0000256" key="8">
    <source>
        <dbReference type="ARBA" id="ARBA00023310"/>
    </source>
</evidence>
<comment type="similarity">
    <text evidence="2">Belongs to the ATPase gamma chain family.</text>
</comment>
<keyword evidence="8" id="KW-0066">ATP synthesis</keyword>
<comment type="caution">
    <text evidence="10">The sequence shown here is derived from an EMBL/GenBank/DDBJ whole genome shotgun (WGS) entry which is preliminary data.</text>
</comment>
<gene>
    <name evidence="10" type="ORF">KR093_011016</name>
</gene>
<evidence type="ECO:0000256" key="6">
    <source>
        <dbReference type="ARBA" id="ARBA00023136"/>
    </source>
</evidence>
<protein>
    <submittedName>
        <fullName evidence="10">Uncharacterized protein</fullName>
    </submittedName>
</protein>
<accession>A0AAD4K7G1</accession>
<organism evidence="10 11">
    <name type="scientific">Drosophila rubida</name>
    <dbReference type="NCBI Taxonomy" id="30044"/>
    <lineage>
        <taxon>Eukaryota</taxon>
        <taxon>Metazoa</taxon>
        <taxon>Ecdysozoa</taxon>
        <taxon>Arthropoda</taxon>
        <taxon>Hexapoda</taxon>
        <taxon>Insecta</taxon>
        <taxon>Pterygota</taxon>
        <taxon>Neoptera</taxon>
        <taxon>Endopterygota</taxon>
        <taxon>Diptera</taxon>
        <taxon>Brachycera</taxon>
        <taxon>Muscomorpha</taxon>
        <taxon>Ephydroidea</taxon>
        <taxon>Drosophilidae</taxon>
        <taxon>Drosophila</taxon>
    </lineage>
</organism>
<reference evidence="10" key="1">
    <citation type="journal article" date="2021" name="Mol. Ecol. Resour.">
        <title>Phylogenomic analyses of the genus Drosophila reveals genomic signals of climate adaptation.</title>
        <authorList>
            <person name="Li F."/>
            <person name="Rane R.V."/>
            <person name="Luria V."/>
            <person name="Xiong Z."/>
            <person name="Chen J."/>
            <person name="Li Z."/>
            <person name="Catullo R.A."/>
            <person name="Griffin P.C."/>
            <person name="Schiffer M."/>
            <person name="Pearce S."/>
            <person name="Lee S.F."/>
            <person name="McElroy K."/>
            <person name="Stocker A."/>
            <person name="Shirriffs J."/>
            <person name="Cockerell F."/>
            <person name="Coppin C."/>
            <person name="Sgro C.M."/>
            <person name="Karger A."/>
            <person name="Cain J.W."/>
            <person name="Weber J.A."/>
            <person name="Santpere G."/>
            <person name="Kirschner M.W."/>
            <person name="Hoffmann A.A."/>
            <person name="Oakeshott J.G."/>
            <person name="Zhang G."/>
        </authorList>
    </citation>
    <scope>NUCLEOTIDE SEQUENCE</scope>
    <source>
        <strain evidence="10">BGI-SZ-2011g</strain>
    </source>
</reference>
<dbReference type="AlphaFoldDB" id="A0AAD4K7G1"/>
<evidence type="ECO:0000256" key="3">
    <source>
        <dbReference type="ARBA" id="ARBA00022448"/>
    </source>
</evidence>